<keyword evidence="6 10" id="KW-0472">Membrane</keyword>
<evidence type="ECO:0000256" key="1">
    <source>
        <dbReference type="ARBA" id="ARBA00004127"/>
    </source>
</evidence>
<reference evidence="11" key="2">
    <citation type="submission" date="2023-05" db="EMBL/GenBank/DDBJ databases">
        <authorList>
            <person name="Schelkunov M.I."/>
        </authorList>
    </citation>
    <scope>NUCLEOTIDE SEQUENCE</scope>
    <source>
        <strain evidence="11">Hsosn_3</strain>
        <tissue evidence="11">Leaf</tissue>
    </source>
</reference>
<feature type="transmembrane region" description="Helical" evidence="10">
    <location>
        <begin position="24"/>
        <end position="42"/>
    </location>
</feature>
<accession>A0AAD8IB59</accession>
<evidence type="ECO:0000256" key="6">
    <source>
        <dbReference type="ARBA" id="ARBA00023136"/>
    </source>
</evidence>
<keyword evidence="2" id="KW-0328">Glycosyltransferase</keyword>
<feature type="transmembrane region" description="Helical" evidence="10">
    <location>
        <begin position="489"/>
        <end position="508"/>
    </location>
</feature>
<evidence type="ECO:0000256" key="4">
    <source>
        <dbReference type="ARBA" id="ARBA00022692"/>
    </source>
</evidence>
<dbReference type="EMBL" id="JAUIZM010000005">
    <property type="protein sequence ID" value="KAK1382326.1"/>
    <property type="molecule type" value="Genomic_DNA"/>
</dbReference>
<feature type="transmembrane region" description="Helical" evidence="10">
    <location>
        <begin position="612"/>
        <end position="634"/>
    </location>
</feature>
<keyword evidence="12" id="KW-1185">Reference proteome</keyword>
<protein>
    <submittedName>
        <fullName evidence="11">Cellulose synthase</fullName>
    </submittedName>
</protein>
<dbReference type="GO" id="GO:0030244">
    <property type="term" value="P:cellulose biosynthetic process"/>
    <property type="evidence" value="ECO:0007669"/>
    <property type="project" value="InterPro"/>
</dbReference>
<evidence type="ECO:0000256" key="3">
    <source>
        <dbReference type="ARBA" id="ARBA00022679"/>
    </source>
</evidence>
<keyword evidence="7" id="KW-0961">Cell wall biogenesis/degradation</keyword>
<feature type="transmembrane region" description="Helical" evidence="10">
    <location>
        <begin position="679"/>
        <end position="698"/>
    </location>
</feature>
<keyword evidence="3" id="KW-0808">Transferase</keyword>
<feature type="transmembrane region" description="Helical" evidence="10">
    <location>
        <begin position="649"/>
        <end position="667"/>
    </location>
</feature>
<name>A0AAD8IB59_9APIA</name>
<dbReference type="GO" id="GO:0012505">
    <property type="term" value="C:endomembrane system"/>
    <property type="evidence" value="ECO:0007669"/>
    <property type="project" value="UniProtKB-SubCell"/>
</dbReference>
<evidence type="ECO:0000256" key="8">
    <source>
        <dbReference type="PIRSR" id="PIRSR605150-2"/>
    </source>
</evidence>
<dbReference type="GO" id="GO:0016760">
    <property type="term" value="F:cellulose synthase (UDP-forming) activity"/>
    <property type="evidence" value="ECO:0007669"/>
    <property type="project" value="InterPro"/>
</dbReference>
<evidence type="ECO:0000256" key="10">
    <source>
        <dbReference type="SAM" id="Phobius"/>
    </source>
</evidence>
<comment type="subcellular location">
    <subcellularLocation>
        <location evidence="1">Endomembrane system</location>
        <topology evidence="1">Multi-pass membrane protein</topology>
    </subcellularLocation>
</comment>
<dbReference type="Pfam" id="PF03552">
    <property type="entry name" value="Cellulose_synt"/>
    <property type="match status" value="3"/>
</dbReference>
<evidence type="ECO:0000313" key="12">
    <source>
        <dbReference type="Proteomes" id="UP001237642"/>
    </source>
</evidence>
<evidence type="ECO:0000256" key="2">
    <source>
        <dbReference type="ARBA" id="ARBA00022676"/>
    </source>
</evidence>
<proteinExistence type="predicted"/>
<dbReference type="PANTHER" id="PTHR13301">
    <property type="entry name" value="X-BOX TRANSCRIPTION FACTOR-RELATED"/>
    <property type="match status" value="1"/>
</dbReference>
<comment type="caution">
    <text evidence="11">The sequence shown here is derived from an EMBL/GenBank/DDBJ whole genome shotgun (WGS) entry which is preliminary data.</text>
</comment>
<dbReference type="Proteomes" id="UP001237642">
    <property type="component" value="Unassembled WGS sequence"/>
</dbReference>
<evidence type="ECO:0000256" key="9">
    <source>
        <dbReference type="PIRSR" id="PIRSR605150-3"/>
    </source>
</evidence>
<keyword evidence="4 10" id="KW-0812">Transmembrane</keyword>
<feature type="transmembrane region" description="Helical" evidence="10">
    <location>
        <begin position="54"/>
        <end position="73"/>
    </location>
</feature>
<dbReference type="SUPFAM" id="SSF53448">
    <property type="entry name" value="Nucleotide-diphospho-sugar transferases"/>
    <property type="match status" value="1"/>
</dbReference>
<dbReference type="FunFam" id="3.90.550.10:FF:000135">
    <property type="entry name" value="Cellulose synthase-like protein G3"/>
    <property type="match status" value="1"/>
</dbReference>
<dbReference type="AlphaFoldDB" id="A0AAD8IB59"/>
<feature type="binding site" evidence="9">
    <location>
        <position position="250"/>
    </location>
    <ligand>
        <name>Mn(2+)</name>
        <dbReference type="ChEBI" id="CHEBI:29035"/>
    </ligand>
</feature>
<dbReference type="Gene3D" id="3.90.550.10">
    <property type="entry name" value="Spore Coat Polysaccharide Biosynthesis Protein SpsA, Chain A"/>
    <property type="match status" value="1"/>
</dbReference>
<sequence>MERSNAGLTSRNVLHTSKYHPHAFYNRVFAVTYTLAIFALLYHHAVALLHSPNAPSICLLIADFILAFMWSTTQSYRMRPMIRQVFPENLEKSLSRRDFPPMDIFICTADPYKEPPINVVNTALSVMAYDYPTEKMSVKKNIMERCPDVYLSSNYLQCSETEEIKVMYEIMKTRVEYQLKRGKVSDEYIFSEQERKIFDKWSNDFTPTNHPTLIQVLLESCKDKDVSGTCMPNLIYVSREKNSLFSHQYKAGALNALLRVSAIMTNAPLVLTLDCDMYSNDPTTPHRVLCYLSDASIKPELGYIQFPQRFHGLNKADIYGSEFLRLNVCNPMGMDGFAGPNYGGSGCFFQRRAFFGGPSTILFTTEIEELSPNHIADKPLASEAILQLAHHVADCSYENNTTWGTEIGLRYKSLSEDYYTGYRLQCDGWKSVLCHPDRPAFLGDIPITLIDSLNQNKRWSVGPLDVAISKYCPLTFGVSKIGFLMAYGYAYFAFLSSLSIPITIYAFLPQLALLARVSVFPKATDLWVCLYIFLFLGAYAQDCFDCITYGGTLRRWWSEQRVWLARGVSSYVFGLAEYISKHLNIGMQGFNVTSKVFDEEQKKRYDQGKFEFGVPSPMFVPIASASIINLVAFLDGSIHVLNGGSVDELFVQIFVAGFAVLNSLPVYEAMVLRRDKGRMPTKITVISTFVAAALYAASVCI</sequence>
<feature type="binding site" evidence="8">
    <location>
        <position position="113"/>
    </location>
    <ligand>
        <name>UDP-alpha-D-glucose</name>
        <dbReference type="ChEBI" id="CHEBI:58885"/>
    </ligand>
</feature>
<feature type="binding site" evidence="9">
    <location>
        <position position="274"/>
    </location>
    <ligand>
        <name>Mn(2+)</name>
        <dbReference type="ChEBI" id="CHEBI:29035"/>
    </ligand>
</feature>
<feature type="binding site" evidence="8">
    <location>
        <position position="114"/>
    </location>
    <ligand>
        <name>UDP-alpha-D-glucose</name>
        <dbReference type="ChEBI" id="CHEBI:58885"/>
    </ligand>
</feature>
<keyword evidence="5 10" id="KW-1133">Transmembrane helix</keyword>
<evidence type="ECO:0000256" key="7">
    <source>
        <dbReference type="ARBA" id="ARBA00023316"/>
    </source>
</evidence>
<dbReference type="InterPro" id="IPR005150">
    <property type="entry name" value="Cellulose_synth"/>
</dbReference>
<reference evidence="11" key="1">
    <citation type="submission" date="2023-02" db="EMBL/GenBank/DDBJ databases">
        <title>Genome of toxic invasive species Heracleum sosnowskyi carries increased number of genes despite the absence of recent whole-genome duplications.</title>
        <authorList>
            <person name="Schelkunov M."/>
            <person name="Shtratnikova V."/>
            <person name="Makarenko M."/>
            <person name="Klepikova A."/>
            <person name="Omelchenko D."/>
            <person name="Novikova G."/>
            <person name="Obukhova E."/>
            <person name="Bogdanov V."/>
            <person name="Penin A."/>
            <person name="Logacheva M."/>
        </authorList>
    </citation>
    <scope>NUCLEOTIDE SEQUENCE</scope>
    <source>
        <strain evidence="11">Hsosn_3</strain>
        <tissue evidence="11">Leaf</tissue>
    </source>
</reference>
<evidence type="ECO:0000313" key="11">
    <source>
        <dbReference type="EMBL" id="KAK1382326.1"/>
    </source>
</evidence>
<dbReference type="GO" id="GO:0071555">
    <property type="term" value="P:cell wall organization"/>
    <property type="evidence" value="ECO:0007669"/>
    <property type="project" value="UniProtKB-KW"/>
</dbReference>
<feature type="transmembrane region" description="Helical" evidence="10">
    <location>
        <begin position="528"/>
        <end position="551"/>
    </location>
</feature>
<gene>
    <name evidence="11" type="ORF">POM88_020061</name>
</gene>
<organism evidence="11 12">
    <name type="scientific">Heracleum sosnowskyi</name>
    <dbReference type="NCBI Taxonomy" id="360622"/>
    <lineage>
        <taxon>Eukaryota</taxon>
        <taxon>Viridiplantae</taxon>
        <taxon>Streptophyta</taxon>
        <taxon>Embryophyta</taxon>
        <taxon>Tracheophyta</taxon>
        <taxon>Spermatophyta</taxon>
        <taxon>Magnoliopsida</taxon>
        <taxon>eudicotyledons</taxon>
        <taxon>Gunneridae</taxon>
        <taxon>Pentapetalae</taxon>
        <taxon>asterids</taxon>
        <taxon>campanulids</taxon>
        <taxon>Apiales</taxon>
        <taxon>Apiaceae</taxon>
        <taxon>Apioideae</taxon>
        <taxon>apioid superclade</taxon>
        <taxon>Tordylieae</taxon>
        <taxon>Tordyliinae</taxon>
        <taxon>Heracleum</taxon>
    </lineage>
</organism>
<dbReference type="GO" id="GO:0016020">
    <property type="term" value="C:membrane"/>
    <property type="evidence" value="ECO:0007669"/>
    <property type="project" value="InterPro"/>
</dbReference>
<evidence type="ECO:0000256" key="5">
    <source>
        <dbReference type="ARBA" id="ARBA00022989"/>
    </source>
</evidence>
<dbReference type="InterPro" id="IPR029044">
    <property type="entry name" value="Nucleotide-diphossugar_trans"/>
</dbReference>